<keyword evidence="4" id="KW-1185">Reference proteome</keyword>
<protein>
    <submittedName>
        <fullName evidence="3">Spore coat protein U domain-containing protein</fullName>
    </submittedName>
</protein>
<accession>A0ABX0FEH7</accession>
<dbReference type="InterPro" id="IPR007893">
    <property type="entry name" value="Spore_coat_U/FanG"/>
</dbReference>
<keyword evidence="3" id="KW-0946">Virion</keyword>
<dbReference type="Pfam" id="PF05229">
    <property type="entry name" value="SCPU"/>
    <property type="match status" value="2"/>
</dbReference>
<dbReference type="PANTHER" id="PTHR37089:SF4">
    <property type="entry name" value="EXPORTED PROTEIN"/>
    <property type="match status" value="1"/>
</dbReference>
<dbReference type="PANTHER" id="PTHR37089">
    <property type="entry name" value="PROTEIN U-RELATED"/>
    <property type="match status" value="1"/>
</dbReference>
<evidence type="ECO:0000313" key="3">
    <source>
        <dbReference type="EMBL" id="NGZ82866.1"/>
    </source>
</evidence>
<dbReference type="EMBL" id="JAADJT010000001">
    <property type="protein sequence ID" value="NGZ82866.1"/>
    <property type="molecule type" value="Genomic_DNA"/>
</dbReference>
<keyword evidence="1" id="KW-0732">Signal</keyword>
<dbReference type="RefSeq" id="WP_166097569.1">
    <property type="nucleotide sequence ID" value="NZ_JAADJT010000001.1"/>
</dbReference>
<keyword evidence="3" id="KW-0167">Capsid protein</keyword>
<evidence type="ECO:0000256" key="1">
    <source>
        <dbReference type="SAM" id="SignalP"/>
    </source>
</evidence>
<reference evidence="3 4" key="1">
    <citation type="submission" date="2020-01" db="EMBL/GenBank/DDBJ databases">
        <authorList>
            <person name="Lee S.D."/>
        </authorList>
    </citation>
    <scope>NUCLEOTIDE SEQUENCE [LARGE SCALE GENOMIC DNA]</scope>
    <source>
        <strain evidence="3 4">SAP-35</strain>
    </source>
</reference>
<feature type="domain" description="Spore coat protein U/FanG" evidence="2">
    <location>
        <begin position="28"/>
        <end position="164"/>
    </location>
</feature>
<feature type="signal peptide" evidence="1">
    <location>
        <begin position="1"/>
        <end position="30"/>
    </location>
</feature>
<comment type="caution">
    <text evidence="3">The sequence shown here is derived from an EMBL/GenBank/DDBJ whole genome shotgun (WGS) entry which is preliminary data.</text>
</comment>
<gene>
    <name evidence="3" type="ORF">GW587_01150</name>
</gene>
<dbReference type="Proteomes" id="UP000666369">
    <property type="component" value="Unassembled WGS sequence"/>
</dbReference>
<reference evidence="4" key="2">
    <citation type="submission" date="2023-07" db="EMBL/GenBank/DDBJ databases">
        <title>Duganella aceri sp. nov., isolated from tree sap.</title>
        <authorList>
            <person name="Kim I.S."/>
        </authorList>
    </citation>
    <scope>NUCLEOTIDE SEQUENCE [LARGE SCALE GENOMIC DNA]</scope>
    <source>
        <strain evidence="4">SAP-35</strain>
    </source>
</reference>
<dbReference type="InterPro" id="IPR053167">
    <property type="entry name" value="Spore_coat_component"/>
</dbReference>
<evidence type="ECO:0000313" key="4">
    <source>
        <dbReference type="Proteomes" id="UP000666369"/>
    </source>
</evidence>
<feature type="chain" id="PRO_5045381694" evidence="1">
    <location>
        <begin position="31"/>
        <end position="341"/>
    </location>
</feature>
<organism evidence="3 4">
    <name type="scientific">Duganella aceris</name>
    <dbReference type="NCBI Taxonomy" id="2703883"/>
    <lineage>
        <taxon>Bacteria</taxon>
        <taxon>Pseudomonadati</taxon>
        <taxon>Pseudomonadota</taxon>
        <taxon>Betaproteobacteria</taxon>
        <taxon>Burkholderiales</taxon>
        <taxon>Oxalobacteraceae</taxon>
        <taxon>Telluria group</taxon>
        <taxon>Duganella</taxon>
    </lineage>
</organism>
<sequence length="341" mass="35216">MINAIFSRLARRWMPALGLLLALLCGQARADSCTVAQSDIVFPTVSSISSTDVYASANFKVTCTWTSFVAGLLFPNATVCLYLGGGSNSSATVTAPRQLGNGSKAVNYNLYTDASYSAAKIWGGWAGTGTPSNLITFNLTKTGGVGSLVQDVNLFGKLNADSTLAGLDVGPDNLSFTSNFGAGSVLMRYIFFLTGLGDCTLGTSVAMPFQVRANVINDCNINVGSLVFPNSNLLNSAVSTTSSMSIQCSKNTAYKIAFSAGANGTMTARKMKNTGTAETVSYQISNTLNGASLGDGTGGTVALSGTGDGTTYNQTVYGLVPSQATPSPGDYKDTITATVSF</sequence>
<evidence type="ECO:0000259" key="2">
    <source>
        <dbReference type="Pfam" id="PF05229"/>
    </source>
</evidence>
<proteinExistence type="predicted"/>
<name>A0ABX0FEH7_9BURK</name>
<feature type="domain" description="Spore coat protein U/FanG" evidence="2">
    <location>
        <begin position="208"/>
        <end position="338"/>
    </location>
</feature>
<dbReference type="SMART" id="SM00972">
    <property type="entry name" value="SCPU"/>
    <property type="match status" value="2"/>
</dbReference>